<reference evidence="5" key="1">
    <citation type="submission" date="2016-06" db="EMBL/GenBank/DDBJ databases">
        <authorList>
            <person name="Varghese N."/>
            <person name="Submissions Spin"/>
        </authorList>
    </citation>
    <scope>NUCLEOTIDE SEQUENCE [LARGE SCALE GENOMIC DNA]</scope>
    <source>
        <strain evidence="5">DSM 43816</strain>
    </source>
</reference>
<dbReference type="PROSITE" id="PS50991">
    <property type="entry name" value="PYR_CT"/>
    <property type="match status" value="1"/>
</dbReference>
<comment type="pathway">
    <text evidence="1">Amino-acid biosynthesis.</text>
</comment>
<dbReference type="PANTHER" id="PTHR43538">
    <property type="entry name" value="ALPHA-IPM SYNTHASE/HOMOCITRATE SYNTHASE"/>
    <property type="match status" value="1"/>
</dbReference>
<dbReference type="Gene3D" id="3.20.20.70">
    <property type="entry name" value="Aldolase class I"/>
    <property type="match status" value="1"/>
</dbReference>
<dbReference type="PANTHER" id="PTHR43538:SF1">
    <property type="entry name" value="(R)-CITRAMALATE SYNTHASE"/>
    <property type="match status" value="1"/>
</dbReference>
<dbReference type="InterPro" id="IPR005675">
    <property type="entry name" value="Citramal_synthase"/>
</dbReference>
<dbReference type="EMBL" id="LT607413">
    <property type="protein sequence ID" value="SCF35739.1"/>
    <property type="molecule type" value="Genomic_DNA"/>
</dbReference>
<dbReference type="RefSeq" id="WP_088984331.1">
    <property type="nucleotide sequence ID" value="NZ_LT607413.1"/>
</dbReference>
<dbReference type="GO" id="GO:0043714">
    <property type="term" value="F:(R)-citramalate synthase activity"/>
    <property type="evidence" value="ECO:0007669"/>
    <property type="project" value="UniProtKB-EC"/>
</dbReference>
<dbReference type="GO" id="GO:0046912">
    <property type="term" value="F:acyltransferase activity, acyl groups converted into alkyl on transfer"/>
    <property type="evidence" value="ECO:0007669"/>
    <property type="project" value="InterPro"/>
</dbReference>
<dbReference type="FunCoup" id="A0A1C4ZS60">
    <property type="interactions" value="177"/>
</dbReference>
<dbReference type="Proteomes" id="UP000198253">
    <property type="component" value="Chromosome I"/>
</dbReference>
<gene>
    <name evidence="4" type="ORF">GA0070618_5687</name>
</gene>
<evidence type="ECO:0000313" key="5">
    <source>
        <dbReference type="Proteomes" id="UP000198253"/>
    </source>
</evidence>
<dbReference type="InterPro" id="IPR013785">
    <property type="entry name" value="Aldolase_TIM"/>
</dbReference>
<organism evidence="4 5">
    <name type="scientific">Micromonospora echinospora</name>
    <name type="common">Micromonospora purpurea</name>
    <dbReference type="NCBI Taxonomy" id="1877"/>
    <lineage>
        <taxon>Bacteria</taxon>
        <taxon>Bacillati</taxon>
        <taxon>Actinomycetota</taxon>
        <taxon>Actinomycetes</taxon>
        <taxon>Micromonosporales</taxon>
        <taxon>Micromonosporaceae</taxon>
        <taxon>Micromonospora</taxon>
    </lineage>
</organism>
<feature type="domain" description="Pyruvate carboxyltransferase" evidence="3">
    <location>
        <begin position="4"/>
        <end position="257"/>
    </location>
</feature>
<protein>
    <submittedName>
        <fullName evidence="4">4-hydroxy 2-oxovalerate aldolase</fullName>
    </submittedName>
</protein>
<dbReference type="OrthoDB" id="9803573at2"/>
<evidence type="ECO:0000256" key="1">
    <source>
        <dbReference type="ARBA" id="ARBA00029440"/>
    </source>
</evidence>
<dbReference type="AlphaFoldDB" id="A0A1C4ZS60"/>
<dbReference type="InterPro" id="IPR000891">
    <property type="entry name" value="PYR_CT"/>
</dbReference>
<dbReference type="GO" id="GO:0019752">
    <property type="term" value="P:carboxylic acid metabolic process"/>
    <property type="evidence" value="ECO:0007669"/>
    <property type="project" value="InterPro"/>
</dbReference>
<evidence type="ECO:0000256" key="2">
    <source>
        <dbReference type="ARBA" id="ARBA00048263"/>
    </source>
</evidence>
<dbReference type="SUPFAM" id="SSF51569">
    <property type="entry name" value="Aldolase"/>
    <property type="match status" value="1"/>
</dbReference>
<name>A0A1C4ZS60_MICEC</name>
<accession>A0A1C4ZS60</accession>
<dbReference type="Pfam" id="PF00682">
    <property type="entry name" value="HMGL-like"/>
    <property type="match status" value="1"/>
</dbReference>
<evidence type="ECO:0000259" key="3">
    <source>
        <dbReference type="PROSITE" id="PS50991"/>
    </source>
</evidence>
<dbReference type="InParanoid" id="A0A1C4ZS60"/>
<sequence length="307" mass="32870">MKNVALLDVTLRDGGYVNGHTWSRQQAATVVSACATAHIPFCEVGYYRPRRHDVDGADRPTSCCPDDHLRTLCAANPTVTVTVMAHARDVHPTDYRRLAALGVGMVRLPAQHAILADLTPHVEAARAAGLRVAVNLIRVSELSARAVAAAARLAEQWQVDAFYLADSNGSLFPEQVDRLIRVAGVETAVPLGFHAHDGLSLAFINSLSAVEAGCRYLDASLGGMGKGGGNLALELIAGYLRARSQAPHAMTPLARTAAEVLKPWRDGVLARCESIAGGLLDLNVDTIKDRRDQNQRELFTLVDAISG</sequence>
<proteinExistence type="predicted"/>
<keyword evidence="5" id="KW-1185">Reference proteome</keyword>
<comment type="catalytic activity">
    <reaction evidence="2">
        <text>pyruvate + acetyl-CoA + H2O = (3R)-citramalate + CoA + H(+)</text>
        <dbReference type="Rhea" id="RHEA:19045"/>
        <dbReference type="ChEBI" id="CHEBI:15361"/>
        <dbReference type="ChEBI" id="CHEBI:15377"/>
        <dbReference type="ChEBI" id="CHEBI:15378"/>
        <dbReference type="ChEBI" id="CHEBI:30934"/>
        <dbReference type="ChEBI" id="CHEBI:57287"/>
        <dbReference type="ChEBI" id="CHEBI:57288"/>
        <dbReference type="EC" id="2.3.3.21"/>
    </reaction>
</comment>
<evidence type="ECO:0000313" key="4">
    <source>
        <dbReference type="EMBL" id="SCF35739.1"/>
    </source>
</evidence>